<organism evidence="5 6">
    <name type="scientific">Deinandra increscens subsp. villosa</name>
    <dbReference type="NCBI Taxonomy" id="3103831"/>
    <lineage>
        <taxon>Eukaryota</taxon>
        <taxon>Viridiplantae</taxon>
        <taxon>Streptophyta</taxon>
        <taxon>Embryophyta</taxon>
        <taxon>Tracheophyta</taxon>
        <taxon>Spermatophyta</taxon>
        <taxon>Magnoliopsida</taxon>
        <taxon>eudicotyledons</taxon>
        <taxon>Gunneridae</taxon>
        <taxon>Pentapetalae</taxon>
        <taxon>asterids</taxon>
        <taxon>campanulids</taxon>
        <taxon>Asterales</taxon>
        <taxon>Asteraceae</taxon>
        <taxon>Asteroideae</taxon>
        <taxon>Heliantheae alliance</taxon>
        <taxon>Madieae</taxon>
        <taxon>Madiinae</taxon>
        <taxon>Deinandra</taxon>
    </lineage>
</organism>
<dbReference type="Gene3D" id="3.30.430.20">
    <property type="entry name" value="Gnk2 domain, C-X8-C-X2-C motif"/>
    <property type="match status" value="2"/>
</dbReference>
<feature type="chain" id="PRO_5043025100" description="Gnk2-homologous domain-containing protein" evidence="3">
    <location>
        <begin position="26"/>
        <end position="270"/>
    </location>
</feature>
<dbReference type="CDD" id="cd23509">
    <property type="entry name" value="Gnk2-like"/>
    <property type="match status" value="1"/>
</dbReference>
<dbReference type="PANTHER" id="PTHR32099">
    <property type="entry name" value="CYSTEINE-RICH REPEAT SECRETORY PROTEIN"/>
    <property type="match status" value="1"/>
</dbReference>
<dbReference type="Pfam" id="PF01657">
    <property type="entry name" value="Stress-antifung"/>
    <property type="match status" value="2"/>
</dbReference>
<feature type="domain" description="Gnk2-homologous" evidence="4">
    <location>
        <begin position="31"/>
        <end position="137"/>
    </location>
</feature>
<dbReference type="Proteomes" id="UP001408789">
    <property type="component" value="Unassembled WGS sequence"/>
</dbReference>
<keyword evidence="6" id="KW-1185">Reference proteome</keyword>
<dbReference type="InterPro" id="IPR038408">
    <property type="entry name" value="GNK2_sf"/>
</dbReference>
<dbReference type="PROSITE" id="PS51473">
    <property type="entry name" value="GNK2"/>
    <property type="match status" value="2"/>
</dbReference>
<keyword evidence="1 3" id="KW-0732">Signal</keyword>
<evidence type="ECO:0000256" key="3">
    <source>
        <dbReference type="SAM" id="SignalP"/>
    </source>
</evidence>
<evidence type="ECO:0000256" key="1">
    <source>
        <dbReference type="ARBA" id="ARBA00022729"/>
    </source>
</evidence>
<dbReference type="EMBL" id="JBCNJP010000010">
    <property type="protein sequence ID" value="KAK9072331.1"/>
    <property type="molecule type" value="Genomic_DNA"/>
</dbReference>
<feature type="signal peptide" evidence="3">
    <location>
        <begin position="1"/>
        <end position="25"/>
    </location>
</feature>
<feature type="domain" description="Gnk2-homologous" evidence="4">
    <location>
        <begin position="145"/>
        <end position="256"/>
    </location>
</feature>
<name>A0AAP0H4Y9_9ASTR</name>
<dbReference type="AlphaFoldDB" id="A0AAP0H4Y9"/>
<comment type="caution">
    <text evidence="5">The sequence shown here is derived from an EMBL/GenBank/DDBJ whole genome shotgun (WGS) entry which is preliminary data.</text>
</comment>
<evidence type="ECO:0000313" key="5">
    <source>
        <dbReference type="EMBL" id="KAK9072331.1"/>
    </source>
</evidence>
<accession>A0AAP0H4Y9</accession>
<evidence type="ECO:0000259" key="4">
    <source>
        <dbReference type="PROSITE" id="PS51473"/>
    </source>
</evidence>
<dbReference type="PANTHER" id="PTHR32099:SF51">
    <property type="entry name" value="CYSTEINE-RICH RECEPTOR-LIKE PROTEIN KINASE 25 ISOFORM X1"/>
    <property type="match status" value="1"/>
</dbReference>
<evidence type="ECO:0000313" key="6">
    <source>
        <dbReference type="Proteomes" id="UP001408789"/>
    </source>
</evidence>
<reference evidence="5 6" key="1">
    <citation type="submission" date="2024-04" db="EMBL/GenBank/DDBJ databases">
        <title>The reference genome of an endangered Asteraceae, Deinandra increscens subsp. villosa, native to the Central Coast of California.</title>
        <authorList>
            <person name="Guilliams M."/>
            <person name="Hasenstab-Lehman K."/>
            <person name="Meyer R."/>
            <person name="Mcevoy S."/>
        </authorList>
    </citation>
    <scope>NUCLEOTIDE SEQUENCE [LARGE SCALE GENOMIC DNA]</scope>
    <source>
        <tissue evidence="5">Leaf</tissue>
    </source>
</reference>
<dbReference type="InterPro" id="IPR002902">
    <property type="entry name" value="GNK2"/>
</dbReference>
<protein>
    <recommendedName>
        <fullName evidence="4">Gnk2-homologous domain-containing protein</fullName>
    </recommendedName>
</protein>
<evidence type="ECO:0000256" key="2">
    <source>
        <dbReference type="ARBA" id="ARBA00022737"/>
    </source>
</evidence>
<keyword evidence="2" id="KW-0677">Repeat</keyword>
<sequence>METKSIISLFFILQAINNVVNLVVAQEPRPDQQYFKCSNKGDFETEDLVEERDYALDILYKLFAREKNYTGYEFLITSKGVQAHGLCPSLIKKEACAECINNTVAYLKKTCPKQKEGVAWTALPFLNCMVRYSDDEIQKVLEMSNWAIFPSPPNQANSDPGPLEKLYNSLVKNLKELAAEGDRMMKYGAGSFFYTSDDSPTLYGVMQCLPDLNKDDCIECLSAAVKEIDNCCSYKRTRGGRALCASCYFWYSLDNILEPKTLWTPFVTSP</sequence>
<gene>
    <name evidence="5" type="ORF">SSX86_008765</name>
</gene>
<proteinExistence type="predicted"/>